<proteinExistence type="predicted"/>
<dbReference type="Proteomes" id="UP001153148">
    <property type="component" value="Unassembled WGS sequence"/>
</dbReference>
<comment type="caution">
    <text evidence="2">The sequence shown here is derived from an EMBL/GenBank/DDBJ whole genome shotgun (WGS) entry which is preliminary data.</text>
</comment>
<feature type="region of interest" description="Disordered" evidence="1">
    <location>
        <begin position="343"/>
        <end position="736"/>
    </location>
</feature>
<protein>
    <submittedName>
        <fullName evidence="2">Uncharacterized protein</fullName>
    </submittedName>
</protein>
<accession>A0ABN7P2I1</accession>
<gene>
    <name evidence="2" type="ORF">TPAB3V08_LOCUS7604</name>
</gene>
<keyword evidence="3" id="KW-1185">Reference proteome</keyword>
<feature type="region of interest" description="Disordered" evidence="1">
    <location>
        <begin position="106"/>
        <end position="154"/>
    </location>
</feature>
<name>A0ABN7P2I1_TIMPD</name>
<feature type="compositionally biased region" description="Basic residues" evidence="1">
    <location>
        <begin position="718"/>
        <end position="730"/>
    </location>
</feature>
<reference evidence="2" key="1">
    <citation type="submission" date="2021-03" db="EMBL/GenBank/DDBJ databases">
        <authorList>
            <person name="Tran Van P."/>
        </authorList>
    </citation>
    <scope>NUCLEOTIDE SEQUENCE</scope>
</reference>
<sequence length="736" mass="80731">IEDDDEEEDSEKWKGKNPLTDVITQLIETNPPPGVIPVSELEPQAIIIFGKILPVEGNPKLQQAIASGSEALSKLIQSGQLEELHDVMPHSDEHNHDTYINDEMDIDSESEGLPDPLSSSAYSHISSKERRRKSRFNDPNDHSRNMILDGGHNMMPMDGQDKDMRSIAMMRQQFPPNSVPDQDMRFSTGDMDLRQPPMMPMGDQDFRRLHINNNIRHDITMDEDLRGYGMDQPRFDDCDARHFGDQDLRGNPNSQHQQNMMEMGDVDFRHNPQGNHQNMLNMNPLSVRPDQNSPNQGPNMGMGPPSNKDIDARRHGFGPESATMQNIDDNVDSSGGRKVLLNTPQQFTGGPLPRGMMDQNHWRGGPPNDQWAGNMPDQEGIKDIDNPNLRWGSRGSPRGTGGHYNDRGRGRNFGPEGPNRGEPRGNFGPDGLGSIEHGRGEPRGNFGPDGPVRGEPRGNFGLDGSGRGKLRGNFGLDGPDNMERGGEEVRGNFGPDGRSRGEPRGNFGPDGPGRGEPRGNFGPDGPGRGEPRGNFGPDELGRRESRGNFGLDELGSMGYGRGEPRGNFGPSGNFHPQDNFGQGRHMDENLLVPNFSPSENFGPGGNFGHGNFGPGGNFGPEDNFGPGNNFGPGDNFGPEENFDHGRNMKEGSNFEPQEEGELGSDREEGYAESEGRDGHWGGGSNFSERGGRFSSFRRGSRSRGFPRSRGDRGSRSGGRSRTRGKFRGRGRGGDTS</sequence>
<evidence type="ECO:0000313" key="3">
    <source>
        <dbReference type="Proteomes" id="UP001153148"/>
    </source>
</evidence>
<feature type="compositionally biased region" description="Gly residues" evidence="1">
    <location>
        <begin position="602"/>
        <end position="618"/>
    </location>
</feature>
<feature type="non-terminal residue" evidence="2">
    <location>
        <position position="1"/>
    </location>
</feature>
<feature type="region of interest" description="Disordered" evidence="1">
    <location>
        <begin position="289"/>
        <end position="309"/>
    </location>
</feature>
<dbReference type="EMBL" id="CAJPIN010013018">
    <property type="protein sequence ID" value="CAG2060648.1"/>
    <property type="molecule type" value="Genomic_DNA"/>
</dbReference>
<feature type="compositionally biased region" description="Low complexity" evidence="1">
    <location>
        <begin position="619"/>
        <end position="638"/>
    </location>
</feature>
<organism evidence="2 3">
    <name type="scientific">Timema podura</name>
    <name type="common">Walking stick</name>
    <dbReference type="NCBI Taxonomy" id="61482"/>
    <lineage>
        <taxon>Eukaryota</taxon>
        <taxon>Metazoa</taxon>
        <taxon>Ecdysozoa</taxon>
        <taxon>Arthropoda</taxon>
        <taxon>Hexapoda</taxon>
        <taxon>Insecta</taxon>
        <taxon>Pterygota</taxon>
        <taxon>Neoptera</taxon>
        <taxon>Polyneoptera</taxon>
        <taxon>Phasmatodea</taxon>
        <taxon>Timematodea</taxon>
        <taxon>Timematoidea</taxon>
        <taxon>Timematidae</taxon>
        <taxon>Timema</taxon>
    </lineage>
</organism>
<feature type="compositionally biased region" description="Basic and acidic residues" evidence="1">
    <location>
        <begin position="481"/>
        <end position="490"/>
    </location>
</feature>
<evidence type="ECO:0000256" key="1">
    <source>
        <dbReference type="SAM" id="MobiDB-lite"/>
    </source>
</evidence>
<feature type="compositionally biased region" description="Low complexity" evidence="1">
    <location>
        <begin position="414"/>
        <end position="426"/>
    </location>
</feature>
<feature type="compositionally biased region" description="Basic and acidic residues" evidence="1">
    <location>
        <begin position="135"/>
        <end position="144"/>
    </location>
</feature>
<feature type="compositionally biased region" description="Basic and acidic residues" evidence="1">
    <location>
        <begin position="663"/>
        <end position="679"/>
    </location>
</feature>
<evidence type="ECO:0000313" key="2">
    <source>
        <dbReference type="EMBL" id="CAG2060648.1"/>
    </source>
</evidence>
<feature type="compositionally biased region" description="Low complexity" evidence="1">
    <location>
        <begin position="292"/>
        <end position="307"/>
    </location>
</feature>
<feature type="compositionally biased region" description="Low complexity" evidence="1">
    <location>
        <begin position="685"/>
        <end position="697"/>
    </location>
</feature>